<sequence>MKIHRITVTAAAIIFTAALCACGGAGADDTHIPASAVSGSYSGLDPKGTGWGFVRVKGAPPELPDSQIEMLERYGGAYLDHSGEKTLYLTFDEGYENGFTAMILDTLQRTQTPAAFFVTGPYLEKEGDLIRRMIDEGHTVGNHTVHHLNLPNQPVETVTAEITELNDRCRELYGYEMKYMRPPEGEFSERTLAVTNDLGMHTVMWSFAYKDWDVNAQQGADHAYESVMPYLHDGAVILLHAVSSDNANALERIIEAAKSEGYTFRPLDDLPFSQTDNAE</sequence>
<evidence type="ECO:0000313" key="3">
    <source>
        <dbReference type="EMBL" id="HIU56833.1"/>
    </source>
</evidence>
<dbReference type="EMBL" id="DVNB01000033">
    <property type="protein sequence ID" value="HIU56833.1"/>
    <property type="molecule type" value="Genomic_DNA"/>
</dbReference>
<organism evidence="3 4">
    <name type="scientific">Candidatus Ornithomonoglobus merdipullorum</name>
    <dbReference type="NCBI Taxonomy" id="2840895"/>
    <lineage>
        <taxon>Bacteria</taxon>
        <taxon>Bacillati</taxon>
        <taxon>Bacillota</taxon>
        <taxon>Clostridia</taxon>
        <taxon>Candidatus Ornithomonoglobus</taxon>
    </lineage>
</organism>
<dbReference type="Pfam" id="PF01522">
    <property type="entry name" value="Polysacc_deac_1"/>
    <property type="match status" value="1"/>
</dbReference>
<dbReference type="Gene3D" id="3.20.20.370">
    <property type="entry name" value="Glycoside hydrolase/deacetylase"/>
    <property type="match status" value="1"/>
</dbReference>
<feature type="signal peptide" evidence="1">
    <location>
        <begin position="1"/>
        <end position="27"/>
    </location>
</feature>
<dbReference type="PANTHER" id="PTHR10587:SF78">
    <property type="entry name" value="PEPTIDOGLYCAN-N-ACETYLMURAMIC ACID DEACETYLASE PDAA"/>
    <property type="match status" value="1"/>
</dbReference>
<dbReference type="PROSITE" id="PS51677">
    <property type="entry name" value="NODB"/>
    <property type="match status" value="1"/>
</dbReference>
<dbReference type="InterPro" id="IPR050248">
    <property type="entry name" value="Polysacc_deacetylase_ArnD"/>
</dbReference>
<evidence type="ECO:0000259" key="2">
    <source>
        <dbReference type="PROSITE" id="PS51677"/>
    </source>
</evidence>
<evidence type="ECO:0000313" key="4">
    <source>
        <dbReference type="Proteomes" id="UP000824109"/>
    </source>
</evidence>
<gene>
    <name evidence="3" type="ORF">IAA61_03345</name>
</gene>
<reference evidence="3" key="2">
    <citation type="journal article" date="2021" name="PeerJ">
        <title>Extensive microbial diversity within the chicken gut microbiome revealed by metagenomics and culture.</title>
        <authorList>
            <person name="Gilroy R."/>
            <person name="Ravi A."/>
            <person name="Getino M."/>
            <person name="Pursley I."/>
            <person name="Horton D.L."/>
            <person name="Alikhan N.F."/>
            <person name="Baker D."/>
            <person name="Gharbi K."/>
            <person name="Hall N."/>
            <person name="Watson M."/>
            <person name="Adriaenssens E.M."/>
            <person name="Foster-Nyarko E."/>
            <person name="Jarju S."/>
            <person name="Secka A."/>
            <person name="Antonio M."/>
            <person name="Oren A."/>
            <person name="Chaudhuri R.R."/>
            <person name="La Ragione R."/>
            <person name="Hildebrand F."/>
            <person name="Pallen M.J."/>
        </authorList>
    </citation>
    <scope>NUCLEOTIDE SEQUENCE</scope>
    <source>
        <strain evidence="3">USAMLcec3-3695</strain>
    </source>
</reference>
<dbReference type="PANTHER" id="PTHR10587">
    <property type="entry name" value="GLYCOSYL TRANSFERASE-RELATED"/>
    <property type="match status" value="1"/>
</dbReference>
<dbReference type="InterPro" id="IPR014235">
    <property type="entry name" value="Spore_PdaA"/>
</dbReference>
<dbReference type="GO" id="GO:0005975">
    <property type="term" value="P:carbohydrate metabolic process"/>
    <property type="evidence" value="ECO:0007669"/>
    <property type="project" value="InterPro"/>
</dbReference>
<feature type="chain" id="PRO_5039173878" evidence="1">
    <location>
        <begin position="28"/>
        <end position="279"/>
    </location>
</feature>
<dbReference type="GO" id="GO:0016020">
    <property type="term" value="C:membrane"/>
    <property type="evidence" value="ECO:0007669"/>
    <property type="project" value="TreeGrafter"/>
</dbReference>
<dbReference type="AlphaFoldDB" id="A0A9D1MAE2"/>
<dbReference type="CDD" id="cd10948">
    <property type="entry name" value="CE4_BsPdaA_like"/>
    <property type="match status" value="1"/>
</dbReference>
<dbReference type="InterPro" id="IPR002509">
    <property type="entry name" value="NODB_dom"/>
</dbReference>
<dbReference type="InterPro" id="IPR011330">
    <property type="entry name" value="Glyco_hydro/deAcase_b/a-brl"/>
</dbReference>
<protein>
    <submittedName>
        <fullName evidence="3">Polysaccharide deacetylase family protein</fullName>
    </submittedName>
</protein>
<name>A0A9D1MAE2_9FIRM</name>
<dbReference type="PROSITE" id="PS51257">
    <property type="entry name" value="PROKAR_LIPOPROTEIN"/>
    <property type="match status" value="1"/>
</dbReference>
<comment type="caution">
    <text evidence="3">The sequence shown here is derived from an EMBL/GenBank/DDBJ whole genome shotgun (WGS) entry which is preliminary data.</text>
</comment>
<feature type="domain" description="NodB homology" evidence="2">
    <location>
        <begin position="85"/>
        <end position="265"/>
    </location>
</feature>
<dbReference type="GO" id="GO:0016810">
    <property type="term" value="F:hydrolase activity, acting on carbon-nitrogen (but not peptide) bonds"/>
    <property type="evidence" value="ECO:0007669"/>
    <property type="project" value="InterPro"/>
</dbReference>
<evidence type="ECO:0000256" key="1">
    <source>
        <dbReference type="SAM" id="SignalP"/>
    </source>
</evidence>
<accession>A0A9D1MAE2</accession>
<dbReference type="SUPFAM" id="SSF88713">
    <property type="entry name" value="Glycoside hydrolase/deacetylase"/>
    <property type="match status" value="1"/>
</dbReference>
<dbReference type="Proteomes" id="UP000824109">
    <property type="component" value="Unassembled WGS sequence"/>
</dbReference>
<keyword evidence="1" id="KW-0732">Signal</keyword>
<proteinExistence type="predicted"/>
<reference evidence="3" key="1">
    <citation type="submission" date="2020-10" db="EMBL/GenBank/DDBJ databases">
        <authorList>
            <person name="Gilroy R."/>
        </authorList>
    </citation>
    <scope>NUCLEOTIDE SEQUENCE</scope>
    <source>
        <strain evidence="3">USAMLcec3-3695</strain>
    </source>
</reference>